<evidence type="ECO:0000256" key="1">
    <source>
        <dbReference type="ARBA" id="ARBA00009176"/>
    </source>
</evidence>
<dbReference type="PANTHER" id="PTHR12304:SF4">
    <property type="entry name" value="URIDINE NUCLEOSIDASE"/>
    <property type="match status" value="1"/>
</dbReference>
<keyword evidence="3" id="KW-0326">Glycosidase</keyword>
<keyword evidence="6" id="KW-1185">Reference proteome</keyword>
<dbReference type="PANTHER" id="PTHR12304">
    <property type="entry name" value="INOSINE-URIDINE PREFERRING NUCLEOSIDE HYDROLASE"/>
    <property type="match status" value="1"/>
</dbReference>
<sequence length="391" mass="42297">MAGTPSKIPLWLDCDTGHDDAYALLLSAHDPRVELLGVSTVHGNAALDQTTFNTRAILEAIGRRDVKVYSGAAKPIVRDAVHAADIHGESGLDGVTLLPQPIEPAATDVDYLEAMYRALIAHPPNTAWLVSTGTLTNIGLLFQKYIDLASHLKGVSIMGGAVGGGFTNAPMGKVKGEGERFGNWTAYAEFNVYCDPEASHFIFSHPVLRSKTTLIPLDLTHQVLGTKKVRQTLLYGDEIWDSSTPLADRTPTVLRALFTQIMSFFAGTYAEVFSITEGPPLHDPLAVAAAIDPDIFDVKGGERFQVDIVTEGVHSTNQTEVGELGRTKVTKLAEGESGCRIPRGVDLDKFWGSIESALKRADAVSQMPKISVQELERDGVFDGIDKLLVKY</sequence>
<dbReference type="GO" id="GO:0008477">
    <property type="term" value="F:purine nucleosidase activity"/>
    <property type="evidence" value="ECO:0007669"/>
    <property type="project" value="TreeGrafter"/>
</dbReference>
<dbReference type="InterPro" id="IPR036452">
    <property type="entry name" value="Ribo_hydro-like"/>
</dbReference>
<dbReference type="InterPro" id="IPR023186">
    <property type="entry name" value="IUNH"/>
</dbReference>
<dbReference type="CDD" id="cd02651">
    <property type="entry name" value="nuc_hydro_IU_UC_XIUA"/>
    <property type="match status" value="1"/>
</dbReference>
<evidence type="ECO:0000256" key="3">
    <source>
        <dbReference type="ARBA" id="ARBA00023295"/>
    </source>
</evidence>
<dbReference type="AlphaFoldDB" id="A0A6A5SB34"/>
<proteinExistence type="inferred from homology"/>
<dbReference type="InterPro" id="IPR001910">
    <property type="entry name" value="Inosine/uridine_hydrolase_dom"/>
</dbReference>
<organism evidence="5 6">
    <name type="scientific">Clathrospora elynae</name>
    <dbReference type="NCBI Taxonomy" id="706981"/>
    <lineage>
        <taxon>Eukaryota</taxon>
        <taxon>Fungi</taxon>
        <taxon>Dikarya</taxon>
        <taxon>Ascomycota</taxon>
        <taxon>Pezizomycotina</taxon>
        <taxon>Dothideomycetes</taxon>
        <taxon>Pleosporomycetidae</taxon>
        <taxon>Pleosporales</taxon>
        <taxon>Diademaceae</taxon>
        <taxon>Clathrospora</taxon>
    </lineage>
</organism>
<dbReference type="Gene3D" id="3.90.245.10">
    <property type="entry name" value="Ribonucleoside hydrolase-like"/>
    <property type="match status" value="1"/>
</dbReference>
<evidence type="ECO:0000313" key="5">
    <source>
        <dbReference type="EMBL" id="KAF1936698.1"/>
    </source>
</evidence>
<dbReference type="EMBL" id="ML976174">
    <property type="protein sequence ID" value="KAF1936698.1"/>
    <property type="molecule type" value="Genomic_DNA"/>
</dbReference>
<evidence type="ECO:0000313" key="6">
    <source>
        <dbReference type="Proteomes" id="UP000800038"/>
    </source>
</evidence>
<gene>
    <name evidence="5" type="ORF">EJ02DRAFT_358530</name>
</gene>
<evidence type="ECO:0000259" key="4">
    <source>
        <dbReference type="Pfam" id="PF01156"/>
    </source>
</evidence>
<comment type="similarity">
    <text evidence="1">Belongs to the IUNH family.</text>
</comment>
<dbReference type="OrthoDB" id="432381at2759"/>
<feature type="domain" description="Inosine/uridine-preferring nucleoside hydrolase" evidence="4">
    <location>
        <begin position="10"/>
        <end position="351"/>
    </location>
</feature>
<dbReference type="Proteomes" id="UP000800038">
    <property type="component" value="Unassembled WGS sequence"/>
</dbReference>
<dbReference type="SUPFAM" id="SSF53590">
    <property type="entry name" value="Nucleoside hydrolase"/>
    <property type="match status" value="1"/>
</dbReference>
<dbReference type="GO" id="GO:0005829">
    <property type="term" value="C:cytosol"/>
    <property type="evidence" value="ECO:0007669"/>
    <property type="project" value="TreeGrafter"/>
</dbReference>
<keyword evidence="2 5" id="KW-0378">Hydrolase</keyword>
<dbReference type="Pfam" id="PF01156">
    <property type="entry name" value="IU_nuc_hydro"/>
    <property type="match status" value="1"/>
</dbReference>
<accession>A0A6A5SB34</accession>
<reference evidence="5" key="1">
    <citation type="journal article" date="2020" name="Stud. Mycol.">
        <title>101 Dothideomycetes genomes: a test case for predicting lifestyles and emergence of pathogens.</title>
        <authorList>
            <person name="Haridas S."/>
            <person name="Albert R."/>
            <person name="Binder M."/>
            <person name="Bloem J."/>
            <person name="Labutti K."/>
            <person name="Salamov A."/>
            <person name="Andreopoulos B."/>
            <person name="Baker S."/>
            <person name="Barry K."/>
            <person name="Bills G."/>
            <person name="Bluhm B."/>
            <person name="Cannon C."/>
            <person name="Castanera R."/>
            <person name="Culley D."/>
            <person name="Daum C."/>
            <person name="Ezra D."/>
            <person name="Gonzalez J."/>
            <person name="Henrissat B."/>
            <person name="Kuo A."/>
            <person name="Liang C."/>
            <person name="Lipzen A."/>
            <person name="Lutzoni F."/>
            <person name="Magnuson J."/>
            <person name="Mondo S."/>
            <person name="Nolan M."/>
            <person name="Ohm R."/>
            <person name="Pangilinan J."/>
            <person name="Park H.-J."/>
            <person name="Ramirez L."/>
            <person name="Alfaro M."/>
            <person name="Sun H."/>
            <person name="Tritt A."/>
            <person name="Yoshinaga Y."/>
            <person name="Zwiers L.-H."/>
            <person name="Turgeon B."/>
            <person name="Goodwin S."/>
            <person name="Spatafora J."/>
            <person name="Crous P."/>
            <person name="Grigoriev I."/>
        </authorList>
    </citation>
    <scope>NUCLEOTIDE SEQUENCE</scope>
    <source>
        <strain evidence="5">CBS 161.51</strain>
    </source>
</reference>
<name>A0A6A5SB34_9PLEO</name>
<protein>
    <submittedName>
        <fullName evidence="5">Inosine/uridine-preferring nucleoside hydrolase</fullName>
    </submittedName>
</protein>
<evidence type="ECO:0000256" key="2">
    <source>
        <dbReference type="ARBA" id="ARBA00022801"/>
    </source>
</evidence>
<dbReference type="GO" id="GO:0006152">
    <property type="term" value="P:purine nucleoside catabolic process"/>
    <property type="evidence" value="ECO:0007669"/>
    <property type="project" value="TreeGrafter"/>
</dbReference>